<dbReference type="InterPro" id="IPR016095">
    <property type="entry name" value="Ribosomal_uL1_3-a/b-sand"/>
</dbReference>
<dbReference type="FunFam" id="3.40.50.790:FF:000001">
    <property type="entry name" value="50S ribosomal protein L1"/>
    <property type="match status" value="1"/>
</dbReference>
<name>A0A075FUZ7_9EURY</name>
<organism evidence="7">
    <name type="scientific">uncultured marine group II/III euryarchaeote AD1000_66_E09</name>
    <dbReference type="NCBI Taxonomy" id="1457798"/>
    <lineage>
        <taxon>Archaea</taxon>
        <taxon>Methanobacteriati</taxon>
        <taxon>Methanobacteriota</taxon>
        <taxon>environmental samples</taxon>
    </lineage>
</organism>
<accession>A0A075FUZ7</accession>
<evidence type="ECO:0000256" key="5">
    <source>
        <dbReference type="ARBA" id="ARBA00023274"/>
    </source>
</evidence>
<sequence length="238" mass="25715">MMPRHGKRYTKALETYDSADTHGPTDAIKLVKGNATAKFDETIELHVRTELDPRHADQQVRGTVKLPHGLGKEVRVAVFAEGDTARVASEAGAIDVGGDDLIAKIEKGYTDFDVALAQRELMGKVGKLGRVLGPRGLMPNPRAGTVVNADEMGKAVSEAQQGRVEFRLDRLALMHVPIGKASFEEDKLLENLSALVQEIVKAKPAGSKGIYIRGIHLTSTMGPSVAMDLQPTLNLKTE</sequence>
<evidence type="ECO:0000313" key="7">
    <source>
        <dbReference type="EMBL" id="AIE95475.1"/>
    </source>
</evidence>
<proteinExistence type="inferred from homology"/>
<dbReference type="GO" id="GO:0006412">
    <property type="term" value="P:translation"/>
    <property type="evidence" value="ECO:0007669"/>
    <property type="project" value="InterPro"/>
</dbReference>
<evidence type="ECO:0000256" key="6">
    <source>
        <dbReference type="RuleBase" id="RU000659"/>
    </source>
</evidence>
<keyword evidence="4 6" id="KW-0689">Ribosomal protein</keyword>
<evidence type="ECO:0000256" key="4">
    <source>
        <dbReference type="ARBA" id="ARBA00022980"/>
    </source>
</evidence>
<evidence type="ECO:0000256" key="3">
    <source>
        <dbReference type="ARBA" id="ARBA00022884"/>
    </source>
</evidence>
<dbReference type="InterPro" id="IPR028364">
    <property type="entry name" value="Ribosomal_uL1/biogenesis"/>
</dbReference>
<dbReference type="PROSITE" id="PS01199">
    <property type="entry name" value="RIBOSOMAL_L1"/>
    <property type="match status" value="1"/>
</dbReference>
<dbReference type="Gene3D" id="3.40.50.790">
    <property type="match status" value="1"/>
</dbReference>
<dbReference type="AlphaFoldDB" id="A0A075FUZ7"/>
<keyword evidence="5 6" id="KW-0687">Ribonucleoprotein</keyword>
<gene>
    <name evidence="7" type="primary">RP-L1</name>
    <name evidence="7" type="synonym">rplA</name>
</gene>
<dbReference type="PANTHER" id="PTHR36427">
    <property type="entry name" value="54S RIBOSOMAL PROTEIN L1, MITOCHONDRIAL"/>
    <property type="match status" value="1"/>
</dbReference>
<dbReference type="GO" id="GO:0019843">
    <property type="term" value="F:rRNA binding"/>
    <property type="evidence" value="ECO:0007669"/>
    <property type="project" value="UniProtKB-KW"/>
</dbReference>
<dbReference type="GO" id="GO:0015934">
    <property type="term" value="C:large ribosomal subunit"/>
    <property type="evidence" value="ECO:0007669"/>
    <property type="project" value="InterPro"/>
</dbReference>
<dbReference type="PIRSF" id="PIRSF002155">
    <property type="entry name" value="Ribosomal_L1"/>
    <property type="match status" value="1"/>
</dbReference>
<dbReference type="NCBIfam" id="TIGR01169">
    <property type="entry name" value="rplA_bact"/>
    <property type="match status" value="1"/>
</dbReference>
<dbReference type="InterPro" id="IPR002143">
    <property type="entry name" value="Ribosomal_uL1"/>
</dbReference>
<evidence type="ECO:0000256" key="2">
    <source>
        <dbReference type="ARBA" id="ARBA00022730"/>
    </source>
</evidence>
<keyword evidence="2" id="KW-0699">rRNA-binding</keyword>
<dbReference type="CDD" id="cd00403">
    <property type="entry name" value="Ribosomal_L1"/>
    <property type="match status" value="1"/>
</dbReference>
<protein>
    <recommendedName>
        <fullName evidence="6">Ribosomal protein</fullName>
    </recommendedName>
</protein>
<evidence type="ECO:0000256" key="1">
    <source>
        <dbReference type="ARBA" id="ARBA00010531"/>
    </source>
</evidence>
<dbReference type="EMBL" id="KF900453">
    <property type="protein sequence ID" value="AIE95475.1"/>
    <property type="molecule type" value="Genomic_DNA"/>
</dbReference>
<dbReference type="GO" id="GO:0003735">
    <property type="term" value="F:structural constituent of ribosome"/>
    <property type="evidence" value="ECO:0007669"/>
    <property type="project" value="InterPro"/>
</dbReference>
<dbReference type="HAMAP" id="MF_01318_B">
    <property type="entry name" value="Ribosomal_uL1_B"/>
    <property type="match status" value="1"/>
</dbReference>
<dbReference type="SUPFAM" id="SSF56808">
    <property type="entry name" value="Ribosomal protein L1"/>
    <property type="match status" value="1"/>
</dbReference>
<dbReference type="PANTHER" id="PTHR36427:SF3">
    <property type="entry name" value="LARGE RIBOSOMAL SUBUNIT PROTEIN UL1M"/>
    <property type="match status" value="1"/>
</dbReference>
<dbReference type="InterPro" id="IPR023674">
    <property type="entry name" value="Ribosomal_uL1-like"/>
</dbReference>
<dbReference type="InterPro" id="IPR023673">
    <property type="entry name" value="Ribosomal_uL1_CS"/>
</dbReference>
<keyword evidence="3" id="KW-0694">RNA-binding</keyword>
<dbReference type="Gene3D" id="3.30.190.20">
    <property type="match status" value="1"/>
</dbReference>
<dbReference type="Pfam" id="PF00687">
    <property type="entry name" value="Ribosomal_L1"/>
    <property type="match status" value="1"/>
</dbReference>
<reference evidence="7" key="1">
    <citation type="journal article" date="2014" name="Genome Biol. Evol.">
        <title>Pangenome evidence for extensive interdomain horizontal transfer affecting lineage core and shell genes in uncultured planktonic thaumarchaeota and euryarchaeota.</title>
        <authorList>
            <person name="Deschamps P."/>
            <person name="Zivanovic Y."/>
            <person name="Moreira D."/>
            <person name="Rodriguez-Valera F."/>
            <person name="Lopez-Garcia P."/>
        </authorList>
    </citation>
    <scope>NUCLEOTIDE SEQUENCE</scope>
</reference>
<dbReference type="InterPro" id="IPR005878">
    <property type="entry name" value="Ribosom_uL1_bac-type"/>
</dbReference>
<comment type="similarity">
    <text evidence="1 6">Belongs to the universal ribosomal protein uL1 family.</text>
</comment>